<evidence type="ECO:0000313" key="4">
    <source>
        <dbReference type="EMBL" id="EHQ91592.1"/>
    </source>
</evidence>
<dbReference type="Proteomes" id="UP000005104">
    <property type="component" value="Chromosome"/>
</dbReference>
<proteinExistence type="inferred from homology"/>
<evidence type="ECO:0000313" key="5">
    <source>
        <dbReference type="Proteomes" id="UP000005104"/>
    </source>
</evidence>
<dbReference type="eggNOG" id="COG1843">
    <property type="taxonomic scope" value="Bacteria"/>
</dbReference>
<dbReference type="STRING" id="768710.DesyoDRAFT_4638"/>
<feature type="compositionally biased region" description="Acidic residues" evidence="3">
    <location>
        <begin position="164"/>
        <end position="174"/>
    </location>
</feature>
<evidence type="ECO:0000256" key="3">
    <source>
        <dbReference type="SAM" id="MobiDB-lite"/>
    </source>
</evidence>
<feature type="region of interest" description="Disordered" evidence="3">
    <location>
        <begin position="157"/>
        <end position="188"/>
    </location>
</feature>
<organism evidence="4 5">
    <name type="scientific">Desulfosporosinus youngiae DSM 17734</name>
    <dbReference type="NCBI Taxonomy" id="768710"/>
    <lineage>
        <taxon>Bacteria</taxon>
        <taxon>Bacillati</taxon>
        <taxon>Bacillota</taxon>
        <taxon>Clostridia</taxon>
        <taxon>Eubacteriales</taxon>
        <taxon>Desulfitobacteriaceae</taxon>
        <taxon>Desulfosporosinus</taxon>
    </lineage>
</organism>
<comment type="similarity">
    <text evidence="1">Belongs to the FlgD family.</text>
</comment>
<dbReference type="RefSeq" id="WP_007786578.1">
    <property type="nucleotide sequence ID" value="NZ_CM001441.1"/>
</dbReference>
<name>H5XYN6_9FIRM</name>
<evidence type="ECO:0000256" key="2">
    <source>
        <dbReference type="ARBA" id="ARBA00022795"/>
    </source>
</evidence>
<gene>
    <name evidence="4" type="ORF">DesyoDRAFT_4638</name>
</gene>
<reference evidence="4 5" key="1">
    <citation type="submission" date="2011-11" db="EMBL/GenBank/DDBJ databases">
        <title>The Noncontiguous Finished genome of Desulfosporosinus youngiae DSM 17734.</title>
        <authorList>
            <consortium name="US DOE Joint Genome Institute (JGI-PGF)"/>
            <person name="Lucas S."/>
            <person name="Han J."/>
            <person name="Lapidus A."/>
            <person name="Cheng J.-F."/>
            <person name="Goodwin L."/>
            <person name="Pitluck S."/>
            <person name="Peters L."/>
            <person name="Ovchinnikova G."/>
            <person name="Lu M."/>
            <person name="Land M.L."/>
            <person name="Hauser L."/>
            <person name="Pester M."/>
            <person name="Spring S."/>
            <person name="Ollivier B."/>
            <person name="Rattei T."/>
            <person name="Klenk H.-P."/>
            <person name="Wagner M."/>
            <person name="Loy A."/>
            <person name="Woyke T.J."/>
        </authorList>
    </citation>
    <scope>NUCLEOTIDE SEQUENCE [LARGE SCALE GENOMIC DNA]</scope>
    <source>
        <strain evidence="4 5">DSM 17734</strain>
    </source>
</reference>
<protein>
    <submittedName>
        <fullName evidence="4">Flagellar hook capping protein</fullName>
    </submittedName>
</protein>
<dbReference type="InterPro" id="IPR005648">
    <property type="entry name" value="FlgD"/>
</dbReference>
<keyword evidence="4" id="KW-0282">Flagellum</keyword>
<dbReference type="HOGENOM" id="CLU_047535_1_4_9"/>
<keyword evidence="4" id="KW-0969">Cilium</keyword>
<dbReference type="AlphaFoldDB" id="H5XYN6"/>
<keyword evidence="4" id="KW-0966">Cell projection</keyword>
<evidence type="ECO:0000256" key="1">
    <source>
        <dbReference type="ARBA" id="ARBA00010577"/>
    </source>
</evidence>
<dbReference type="GO" id="GO:0044781">
    <property type="term" value="P:bacterial-type flagellum organization"/>
    <property type="evidence" value="ECO:0007669"/>
    <property type="project" value="UniProtKB-KW"/>
</dbReference>
<dbReference type="EMBL" id="CM001441">
    <property type="protein sequence ID" value="EHQ91592.1"/>
    <property type="molecule type" value="Genomic_DNA"/>
</dbReference>
<sequence>MTNTINGTSKSGSSNTLSGSQSIITNDTLGKDDFLKLLIAQMQNQDPLNPTDNKDSIAQLAQFSSLEQMNNIATSMDALNKNMTFFSQQSSLIQGAAMIGKWVSGVDIDGKTILEGTVEAVKWLDGDPKLRILKEDGTVVDLEMGLITLVKEKTPEIIPPVNDESSDINEDTGAEEDKPVTEPELETV</sequence>
<keyword evidence="5" id="KW-1185">Reference proteome</keyword>
<dbReference type="OrthoDB" id="280334at2"/>
<accession>H5XYN6</accession>
<dbReference type="Pfam" id="PF03963">
    <property type="entry name" value="FlgD"/>
    <property type="match status" value="1"/>
</dbReference>
<keyword evidence="2" id="KW-1005">Bacterial flagellum biogenesis</keyword>